<dbReference type="AlphaFoldDB" id="A0AAV5UW02"/>
<evidence type="ECO:0000256" key="1">
    <source>
        <dbReference type="SAM" id="MobiDB-lite"/>
    </source>
</evidence>
<feature type="domain" description="Piwi" evidence="2">
    <location>
        <begin position="608"/>
        <end position="928"/>
    </location>
</feature>
<dbReference type="PROSITE" id="PS50822">
    <property type="entry name" value="PIWI"/>
    <property type="match status" value="1"/>
</dbReference>
<evidence type="ECO:0000313" key="4">
    <source>
        <dbReference type="Proteomes" id="UP001432322"/>
    </source>
</evidence>
<comment type="caution">
    <text evidence="3">The sequence shown here is derived from an EMBL/GenBank/DDBJ whole genome shotgun (WGS) entry which is preliminary data.</text>
</comment>
<evidence type="ECO:0000313" key="3">
    <source>
        <dbReference type="EMBL" id="GMT10686.1"/>
    </source>
</evidence>
<protein>
    <recommendedName>
        <fullName evidence="2">Piwi domain-containing protein</fullName>
    </recommendedName>
</protein>
<dbReference type="InterPro" id="IPR012337">
    <property type="entry name" value="RNaseH-like_sf"/>
</dbReference>
<keyword evidence="4" id="KW-1185">Reference proteome</keyword>
<reference evidence="3" key="1">
    <citation type="submission" date="2023-10" db="EMBL/GenBank/DDBJ databases">
        <title>Genome assembly of Pristionchus species.</title>
        <authorList>
            <person name="Yoshida K."/>
            <person name="Sommer R.J."/>
        </authorList>
    </citation>
    <scope>NUCLEOTIDE SEQUENCE</scope>
    <source>
        <strain evidence="3">RS5133</strain>
    </source>
</reference>
<gene>
    <name evidence="3" type="ORF">PFISCL1PPCAC_1983</name>
</gene>
<dbReference type="Gene3D" id="2.170.260.10">
    <property type="entry name" value="paz domain"/>
    <property type="match status" value="1"/>
</dbReference>
<dbReference type="InterPro" id="IPR036085">
    <property type="entry name" value="PAZ_dom_sf"/>
</dbReference>
<dbReference type="InterPro" id="IPR003165">
    <property type="entry name" value="Piwi"/>
</dbReference>
<sequence length="978" mass="112839">MSGRSVTSEQVSLRGDVIERTRTYRTPPSSTTLSCEIIEAVKRPDHGQKGVPIDLLINWFRIRFNRRRMYIYEVSMSEERPQGGGRGRGRGRGRGGAHGALTPPALIKHPGTISKIFWNIVRDYREFFPNLHVVVFDDFGFMFTPDRLNMNESTGLTLHASHPDNENGRANVKFRFHKLFDLDLTSDINSNEGFQWTSIYLKNLLSQYTRYVPAANAPDSEMEVFERFAHCNGGMFFIPRKPNAPKVVVQPGVESWLGLYASVKRMENFDPVINLGLVNKLFVRMNLDMITFFLTILNDDMAGDSRRSLTLTDRLTPAGCTDFNRRLKDVKLKCECVPGTDKDGLVTGRVDRHYRFIALKEDACADNHFLRVEDVKEREQVLTEIRGRDGRTRLVRRRWRNVRMDRWYADQGVPLNHPKMPLCEVKTGKKVDLIPMEVLFTHDQPQKFIKMLDFHARMRITKLLARKPEEHHRITNKLINDKLQPEQDPFMKAVDSDSEESVTKLEVNKETGDFFIKRAVETTNKKIRFVVYKLTNGVSMSEVKEFYCELVKKCVTRGFNVPESDYTQPPIRKELSISRNTYDQTLQRSIDDVLTMFEKSRKTDDEVLVFLFFTRMMDDLYGEIKFLSDIEFGIVSQVIDESTVKKACTKTPDEIPSDSKSVHHHICLKLNAKLGGINQILDLEEESDEPEYGRMPSHEKTMFIGIDVIHPSPNSPIKDLSLAAIVASMDANTAKYEARIKVQSKCNEMVHCFDSHFSHLLARYNSERGHLPSRVVILRDGVSDSEMIKAASVELNSIKTAWDKCANGVKLPPFTYVVVQKNHKTRFYRRDVSKQNDNNPPMGTIVDKDTVTPHMFDFYMISHYTQLGTSRPIHYTVVYDDCESKADEIQELIFRMCFLYARCSKPVSLPSPVYYAHLACERAAFQHQYAIRSGRLEEIEDQRANETDQQYSNRVERVAMEVEKELQVSRRYPGMYFI</sequence>
<dbReference type="Pfam" id="PF02171">
    <property type="entry name" value="Piwi"/>
    <property type="match status" value="1"/>
</dbReference>
<dbReference type="PANTHER" id="PTHR22891">
    <property type="entry name" value="EUKARYOTIC TRANSLATION INITIATION FACTOR 2C"/>
    <property type="match status" value="1"/>
</dbReference>
<dbReference type="SUPFAM" id="SSF101690">
    <property type="entry name" value="PAZ domain"/>
    <property type="match status" value="1"/>
</dbReference>
<dbReference type="SUPFAM" id="SSF53098">
    <property type="entry name" value="Ribonuclease H-like"/>
    <property type="match status" value="1"/>
</dbReference>
<proteinExistence type="predicted"/>
<accession>A0AAV5UW02</accession>
<feature type="region of interest" description="Disordered" evidence="1">
    <location>
        <begin position="78"/>
        <end position="104"/>
    </location>
</feature>
<dbReference type="EMBL" id="BTSY01000001">
    <property type="protein sequence ID" value="GMT10686.1"/>
    <property type="molecule type" value="Genomic_DNA"/>
</dbReference>
<dbReference type="Proteomes" id="UP001432322">
    <property type="component" value="Unassembled WGS sequence"/>
</dbReference>
<evidence type="ECO:0000259" key="2">
    <source>
        <dbReference type="PROSITE" id="PS50822"/>
    </source>
</evidence>
<dbReference type="InterPro" id="IPR036397">
    <property type="entry name" value="RNaseH_sf"/>
</dbReference>
<dbReference type="SMART" id="SM00950">
    <property type="entry name" value="Piwi"/>
    <property type="match status" value="1"/>
</dbReference>
<name>A0AAV5UW02_9BILA</name>
<dbReference type="Gene3D" id="3.30.420.10">
    <property type="entry name" value="Ribonuclease H-like superfamily/Ribonuclease H"/>
    <property type="match status" value="1"/>
</dbReference>
<dbReference type="GO" id="GO:0003676">
    <property type="term" value="F:nucleic acid binding"/>
    <property type="evidence" value="ECO:0007669"/>
    <property type="project" value="InterPro"/>
</dbReference>
<organism evidence="3 4">
    <name type="scientific">Pristionchus fissidentatus</name>
    <dbReference type="NCBI Taxonomy" id="1538716"/>
    <lineage>
        <taxon>Eukaryota</taxon>
        <taxon>Metazoa</taxon>
        <taxon>Ecdysozoa</taxon>
        <taxon>Nematoda</taxon>
        <taxon>Chromadorea</taxon>
        <taxon>Rhabditida</taxon>
        <taxon>Rhabditina</taxon>
        <taxon>Diplogasteromorpha</taxon>
        <taxon>Diplogasteroidea</taxon>
        <taxon>Neodiplogasteridae</taxon>
        <taxon>Pristionchus</taxon>
    </lineage>
</organism>
<dbReference type="Gene3D" id="3.40.50.2300">
    <property type="match status" value="1"/>
</dbReference>